<dbReference type="Gene3D" id="3.40.50.150">
    <property type="entry name" value="Vaccinia Virus protein VP39"/>
    <property type="match status" value="1"/>
</dbReference>
<dbReference type="InterPro" id="IPR025714">
    <property type="entry name" value="Methyltranfer_dom"/>
</dbReference>
<dbReference type="EMBL" id="CP076128">
    <property type="protein sequence ID" value="QWG05671.1"/>
    <property type="molecule type" value="Genomic_DNA"/>
</dbReference>
<name>A0ABX8GQ43_9BACT</name>
<dbReference type="Proteomes" id="UP000682802">
    <property type="component" value="Chromosome 1"/>
</dbReference>
<keyword evidence="2" id="KW-0808">Transferase</keyword>
<dbReference type="CDD" id="cd02440">
    <property type="entry name" value="AdoMet_MTases"/>
    <property type="match status" value="1"/>
</dbReference>
<dbReference type="PANTHER" id="PTHR43861">
    <property type="entry name" value="TRANS-ACONITATE 2-METHYLTRANSFERASE-RELATED"/>
    <property type="match status" value="1"/>
</dbReference>
<gene>
    <name evidence="2" type="ORF">KM029_09775</name>
</gene>
<dbReference type="InterPro" id="IPR029063">
    <property type="entry name" value="SAM-dependent_MTases_sf"/>
</dbReference>
<sequence length="263" mass="30138">MNKKVERPEEANTVYNRRTLDNDYRTLKSILKPGMKVLDIGCGTGAISRDIAEFIGNKGHVIGIDRTASAIENGKQAYGDVPNLTLKAVDLFDFYSDEKFDLIVGARVLQWLSTPKEALVKIKSLLKDGGQVSILDYNHNRLEWVPQPPISMQRFYKAFLLWRKEAGMNNAIGSDLLHLLEEVGFENIHSINAQEDYTRDRNDFEDRLNIWSHVADLKQIIEEGYFTQKERIKAKETYEEWVKTAAISMSMKLFDVRGTFTSK</sequence>
<dbReference type="GO" id="GO:0008168">
    <property type="term" value="F:methyltransferase activity"/>
    <property type="evidence" value="ECO:0007669"/>
    <property type="project" value="UniProtKB-KW"/>
</dbReference>
<evidence type="ECO:0000313" key="2">
    <source>
        <dbReference type="EMBL" id="QWG05671.1"/>
    </source>
</evidence>
<reference evidence="2 3" key="1">
    <citation type="submission" date="2021-05" db="EMBL/GenBank/DDBJ databases">
        <title>Comparative genomic studies on the polysaccharide-degrading batcterial strains of the Flammeovirga genus.</title>
        <authorList>
            <person name="Zewei F."/>
            <person name="Zheng Z."/>
            <person name="Yu L."/>
            <person name="Ruyue G."/>
            <person name="Yanhong M."/>
            <person name="Yuanyuan C."/>
            <person name="Jingyan G."/>
            <person name="Wenjun H."/>
        </authorList>
    </citation>
    <scope>NUCLEOTIDE SEQUENCE [LARGE SCALE GENOMIC DNA]</scope>
    <source>
        <strain evidence="2 3">YS10</strain>
    </source>
</reference>
<dbReference type="SUPFAM" id="SSF53335">
    <property type="entry name" value="S-adenosyl-L-methionine-dependent methyltransferases"/>
    <property type="match status" value="1"/>
</dbReference>
<evidence type="ECO:0000313" key="3">
    <source>
        <dbReference type="Proteomes" id="UP000682802"/>
    </source>
</evidence>
<proteinExistence type="predicted"/>
<organism evidence="2 3">
    <name type="scientific">Flammeovirga kamogawensis</name>
    <dbReference type="NCBI Taxonomy" id="373891"/>
    <lineage>
        <taxon>Bacteria</taxon>
        <taxon>Pseudomonadati</taxon>
        <taxon>Bacteroidota</taxon>
        <taxon>Cytophagia</taxon>
        <taxon>Cytophagales</taxon>
        <taxon>Flammeovirgaceae</taxon>
        <taxon>Flammeovirga</taxon>
    </lineage>
</organism>
<feature type="domain" description="Methyltransferase" evidence="1">
    <location>
        <begin position="32"/>
        <end position="146"/>
    </location>
</feature>
<dbReference type="GO" id="GO:0032259">
    <property type="term" value="P:methylation"/>
    <property type="evidence" value="ECO:0007669"/>
    <property type="project" value="UniProtKB-KW"/>
</dbReference>
<keyword evidence="2" id="KW-0489">Methyltransferase</keyword>
<dbReference type="Pfam" id="PF13847">
    <property type="entry name" value="Methyltransf_31"/>
    <property type="match status" value="1"/>
</dbReference>
<evidence type="ECO:0000259" key="1">
    <source>
        <dbReference type="Pfam" id="PF13847"/>
    </source>
</evidence>
<keyword evidence="3" id="KW-1185">Reference proteome</keyword>
<protein>
    <submittedName>
        <fullName evidence="2">Class I SAM-dependent methyltransferase</fullName>
    </submittedName>
</protein>
<dbReference type="RefSeq" id="WP_144073117.1">
    <property type="nucleotide sequence ID" value="NZ_CP076128.1"/>
</dbReference>
<accession>A0ABX8GQ43</accession>